<gene>
    <name evidence="2" type="ORF">EYR41_010894</name>
</gene>
<comment type="caution">
    <text evidence="2">The sequence shown here is derived from an EMBL/GenBank/DDBJ whole genome shotgun (WGS) entry which is preliminary data.</text>
</comment>
<sequence length="69" mass="7472">MAVPTGSILSPPHSGTSSRLSGIRGNYSTLEFRLSPVSKLLAELFKKQRVAAPRRLRDPAKTKKKLAGP</sequence>
<name>A0A8H2HML6_ORBOL</name>
<evidence type="ECO:0000313" key="3">
    <source>
        <dbReference type="Proteomes" id="UP000297595"/>
    </source>
</evidence>
<evidence type="ECO:0000313" key="2">
    <source>
        <dbReference type="EMBL" id="TGJ62942.1"/>
    </source>
</evidence>
<dbReference type="Proteomes" id="UP000297595">
    <property type="component" value="Unassembled WGS sequence"/>
</dbReference>
<feature type="region of interest" description="Disordered" evidence="1">
    <location>
        <begin position="1"/>
        <end position="22"/>
    </location>
</feature>
<accession>A0A8H2HML6</accession>
<dbReference type="EMBL" id="SOZJ01000008">
    <property type="protein sequence ID" value="TGJ62942.1"/>
    <property type="molecule type" value="Genomic_DNA"/>
</dbReference>
<reference evidence="2 3" key="1">
    <citation type="submission" date="2019-03" db="EMBL/GenBank/DDBJ databases">
        <title>Nematode-trapping fungi genome.</title>
        <authorList>
            <person name="Vidal-Diez De Ulzurrun G."/>
        </authorList>
    </citation>
    <scope>NUCLEOTIDE SEQUENCE [LARGE SCALE GENOMIC DNA]</scope>
    <source>
        <strain evidence="2 3">TWF154</strain>
    </source>
</reference>
<dbReference type="AlphaFoldDB" id="A0A8H2HML6"/>
<organism evidence="2 3">
    <name type="scientific">Orbilia oligospora</name>
    <name type="common">Nematode-trapping fungus</name>
    <name type="synonym">Arthrobotrys oligospora</name>
    <dbReference type="NCBI Taxonomy" id="2813651"/>
    <lineage>
        <taxon>Eukaryota</taxon>
        <taxon>Fungi</taxon>
        <taxon>Dikarya</taxon>
        <taxon>Ascomycota</taxon>
        <taxon>Pezizomycotina</taxon>
        <taxon>Orbiliomycetes</taxon>
        <taxon>Orbiliales</taxon>
        <taxon>Orbiliaceae</taxon>
        <taxon>Orbilia</taxon>
    </lineage>
</organism>
<protein>
    <submittedName>
        <fullName evidence="2">Uncharacterized protein</fullName>
    </submittedName>
</protein>
<evidence type="ECO:0000256" key="1">
    <source>
        <dbReference type="SAM" id="MobiDB-lite"/>
    </source>
</evidence>
<proteinExistence type="predicted"/>